<feature type="compositionally biased region" description="Basic and acidic residues" evidence="3">
    <location>
        <begin position="15"/>
        <end position="30"/>
    </location>
</feature>
<organism evidence="6 7">
    <name type="scientific">Bathycoccus prasinos</name>
    <dbReference type="NCBI Taxonomy" id="41875"/>
    <lineage>
        <taxon>Eukaryota</taxon>
        <taxon>Viridiplantae</taxon>
        <taxon>Chlorophyta</taxon>
        <taxon>Mamiellophyceae</taxon>
        <taxon>Mamiellales</taxon>
        <taxon>Bathycoccaceae</taxon>
        <taxon>Bathycoccus</taxon>
    </lineage>
</organism>
<dbReference type="GO" id="GO:1990904">
    <property type="term" value="C:ribonucleoprotein complex"/>
    <property type="evidence" value="ECO:0007669"/>
    <property type="project" value="UniProtKB-KW"/>
</dbReference>
<dbReference type="PANTHER" id="PTHR23105">
    <property type="entry name" value="RIBOSOMAL PROTEIN L7AE FAMILY MEMBER"/>
    <property type="match status" value="1"/>
</dbReference>
<dbReference type="Gene3D" id="3.30.1330.30">
    <property type="match status" value="1"/>
</dbReference>
<reference evidence="6 7" key="1">
    <citation type="submission" date="2011-10" db="EMBL/GenBank/DDBJ databases">
        <authorList>
            <person name="Genoscope - CEA"/>
        </authorList>
    </citation>
    <scope>NUCLEOTIDE SEQUENCE [LARGE SCALE GENOMIC DNA]</scope>
    <source>
        <strain evidence="6 7">RCC 1105</strain>
    </source>
</reference>
<keyword evidence="2" id="KW-0687">Ribonucleoprotein</keyword>
<dbReference type="OrthoDB" id="5364946at2759"/>
<evidence type="ECO:0000256" key="4">
    <source>
        <dbReference type="SAM" id="Phobius"/>
    </source>
</evidence>
<evidence type="ECO:0000313" key="7">
    <source>
        <dbReference type="Proteomes" id="UP000198341"/>
    </source>
</evidence>
<dbReference type="InterPro" id="IPR018492">
    <property type="entry name" value="Ribosomal_eL8/Nhp2"/>
</dbReference>
<evidence type="ECO:0000313" key="6">
    <source>
        <dbReference type="EMBL" id="CCO15249.1"/>
    </source>
</evidence>
<keyword evidence="4" id="KW-0812">Transmembrane</keyword>
<evidence type="ECO:0000259" key="5">
    <source>
        <dbReference type="Pfam" id="PF01248"/>
    </source>
</evidence>
<dbReference type="STRING" id="41875.K8EBN0"/>
<name>K8EBN0_9CHLO</name>
<dbReference type="eggNOG" id="KOG3167">
    <property type="taxonomic scope" value="Eukaryota"/>
</dbReference>
<dbReference type="GO" id="GO:0003723">
    <property type="term" value="F:RNA binding"/>
    <property type="evidence" value="ECO:0007669"/>
    <property type="project" value="InterPro"/>
</dbReference>
<dbReference type="AlphaFoldDB" id="K8EBN0"/>
<keyword evidence="4" id="KW-1133">Transmembrane helix</keyword>
<evidence type="ECO:0000256" key="2">
    <source>
        <dbReference type="ARBA" id="ARBA00023274"/>
    </source>
</evidence>
<comment type="similarity">
    <text evidence="1">Belongs to the eukaryotic ribosomal protein eL8 family.</text>
</comment>
<dbReference type="Pfam" id="PF01248">
    <property type="entry name" value="Ribosomal_L7Ae"/>
    <property type="match status" value="1"/>
</dbReference>
<feature type="domain" description="Ribosomal protein eL8/eL30/eS12/Gadd45" evidence="5">
    <location>
        <begin position="119"/>
        <end position="195"/>
    </location>
</feature>
<dbReference type="KEGG" id="bpg:Bathy02g05680"/>
<dbReference type="RefSeq" id="XP_007515009.1">
    <property type="nucleotide sequence ID" value="XM_007514947.1"/>
</dbReference>
<dbReference type="InterPro" id="IPR029064">
    <property type="entry name" value="Ribosomal_eL30-like_sf"/>
</dbReference>
<keyword evidence="4" id="KW-0472">Membrane</keyword>
<feature type="region of interest" description="Disordered" evidence="3">
    <location>
        <begin position="1"/>
        <end position="50"/>
    </location>
</feature>
<accession>K8EBN0</accession>
<evidence type="ECO:0000256" key="3">
    <source>
        <dbReference type="SAM" id="MobiDB-lite"/>
    </source>
</evidence>
<dbReference type="EMBL" id="FO082277">
    <property type="protein sequence ID" value="CCO15249.1"/>
    <property type="molecule type" value="Genomic_DNA"/>
</dbReference>
<evidence type="ECO:0000256" key="1">
    <source>
        <dbReference type="ARBA" id="ARBA00007337"/>
    </source>
</evidence>
<dbReference type="InterPro" id="IPR004038">
    <property type="entry name" value="Ribosomal_eL8/eL30/eS12/Gad45"/>
</dbReference>
<dbReference type="InterPro" id="IPR050257">
    <property type="entry name" value="eL8/uL1-like"/>
</dbReference>
<proteinExistence type="inferred from homology"/>
<keyword evidence="7" id="KW-1185">Reference proteome</keyword>
<dbReference type="PRINTS" id="PR00881">
    <property type="entry name" value="L7ARS6FAMILY"/>
</dbReference>
<dbReference type="SUPFAM" id="SSF55315">
    <property type="entry name" value="L30e-like"/>
    <property type="match status" value="1"/>
</dbReference>
<protein>
    <recommendedName>
        <fullName evidence="5">Ribosomal protein eL8/eL30/eS12/Gadd45 domain-containing protein</fullName>
    </recommendedName>
</protein>
<dbReference type="GeneID" id="19017683"/>
<feature type="transmembrane region" description="Helical" evidence="4">
    <location>
        <begin position="97"/>
        <end position="117"/>
    </location>
</feature>
<gene>
    <name evidence="6" type="ORF">Bathy02g05680</name>
</gene>
<dbReference type="Proteomes" id="UP000198341">
    <property type="component" value="Chromosome 2"/>
</dbReference>
<sequence>MGSSGEKSAKKAKKEKKDTPKSSKKRDRDGLPVPSSASKGGEGDDDEKQNPVCAIASPLADGKLTKKLLKVVKKGKQMNKSGVVISEEEEERHPRRFVSLVLLLLLLLLHILFSLFGGASKFKQVRRGVKEVVKQLKTTKEGLCVIAGDISPIDVITHVPMLCEEAGVQYVYVHSKEQLGAAGMTKRPTSVMLVLPKAVKGSTKMGKDDEKEFEEMYKSVYSKVKGMHEK</sequence>